<organism evidence="1 2">
    <name type="scientific">Planctopirus hydrillae</name>
    <dbReference type="NCBI Taxonomy" id="1841610"/>
    <lineage>
        <taxon>Bacteria</taxon>
        <taxon>Pseudomonadati</taxon>
        <taxon>Planctomycetota</taxon>
        <taxon>Planctomycetia</taxon>
        <taxon>Planctomycetales</taxon>
        <taxon>Planctomycetaceae</taxon>
        <taxon>Planctopirus</taxon>
    </lineage>
</organism>
<protein>
    <submittedName>
        <fullName evidence="1">Uncharacterized protein</fullName>
    </submittedName>
</protein>
<gene>
    <name evidence="1" type="ORF">A6X21_16580</name>
</gene>
<evidence type="ECO:0000313" key="1">
    <source>
        <dbReference type="EMBL" id="ODA35432.1"/>
    </source>
</evidence>
<dbReference type="EMBL" id="LYDR01000033">
    <property type="protein sequence ID" value="ODA35432.1"/>
    <property type="molecule type" value="Genomic_DNA"/>
</dbReference>
<reference evidence="1 2" key="1">
    <citation type="submission" date="2016-05" db="EMBL/GenBank/DDBJ databases">
        <title>Genomic and physiological characterization of Planctopirus sp. isolated from fresh water lake.</title>
        <authorList>
            <person name="Subhash Y."/>
            <person name="Ramana C."/>
        </authorList>
    </citation>
    <scope>NUCLEOTIDE SEQUENCE [LARGE SCALE GENOMIC DNA]</scope>
    <source>
        <strain evidence="1 2">JC280</strain>
    </source>
</reference>
<proteinExistence type="predicted"/>
<comment type="caution">
    <text evidence="1">The sequence shown here is derived from an EMBL/GenBank/DDBJ whole genome shotgun (WGS) entry which is preliminary data.</text>
</comment>
<keyword evidence="2" id="KW-1185">Reference proteome</keyword>
<sequence length="75" mass="8447">MHPPVRWRILRGGPLHRGQQFPPIGGEMPDIHRVRVTKNVSVVSPEGVIHMKAIASKPRDLAVIHGIRVMQPEFD</sequence>
<dbReference type="Proteomes" id="UP000094828">
    <property type="component" value="Unassembled WGS sequence"/>
</dbReference>
<accession>A0A1C3EQH9</accession>
<evidence type="ECO:0000313" key="2">
    <source>
        <dbReference type="Proteomes" id="UP000094828"/>
    </source>
</evidence>
<name>A0A1C3EQH9_9PLAN</name>
<dbReference type="RefSeq" id="WP_068845898.1">
    <property type="nucleotide sequence ID" value="NZ_LYDR01000033.1"/>
</dbReference>
<dbReference type="AlphaFoldDB" id="A0A1C3EQH9"/>